<dbReference type="InterPro" id="IPR034804">
    <property type="entry name" value="SQR/QFR_C/D"/>
</dbReference>
<keyword evidence="1" id="KW-0812">Transmembrane</keyword>
<protein>
    <submittedName>
        <fullName evidence="2">Succinate dehydrogenase</fullName>
    </submittedName>
</protein>
<dbReference type="InterPro" id="IPR011138">
    <property type="entry name" value="Cytochrome_b-558"/>
</dbReference>
<keyword evidence="1" id="KW-0472">Membrane</keyword>
<dbReference type="AlphaFoldDB" id="A0A918D1W5"/>
<dbReference type="NCBIfam" id="TIGR02046">
    <property type="entry name" value="sdhC_b558_fam"/>
    <property type="match status" value="1"/>
</dbReference>
<dbReference type="SUPFAM" id="SSF81343">
    <property type="entry name" value="Fumarate reductase respiratory complex transmembrane subunits"/>
    <property type="match status" value="1"/>
</dbReference>
<evidence type="ECO:0000313" key="2">
    <source>
        <dbReference type="EMBL" id="GGN58003.1"/>
    </source>
</evidence>
<gene>
    <name evidence="2" type="ORF">GCM10011579_020830</name>
</gene>
<feature type="transmembrane region" description="Helical" evidence="1">
    <location>
        <begin position="81"/>
        <end position="99"/>
    </location>
</feature>
<feature type="transmembrane region" description="Helical" evidence="1">
    <location>
        <begin position="264"/>
        <end position="288"/>
    </location>
</feature>
<organism evidence="2 3">
    <name type="scientific">Streptomyces albiflavescens</name>
    <dbReference type="NCBI Taxonomy" id="1623582"/>
    <lineage>
        <taxon>Bacteria</taxon>
        <taxon>Bacillati</taxon>
        <taxon>Actinomycetota</taxon>
        <taxon>Actinomycetes</taxon>
        <taxon>Kitasatosporales</taxon>
        <taxon>Streptomycetaceae</taxon>
        <taxon>Streptomyces</taxon>
    </lineage>
</organism>
<feature type="transmembrane region" description="Helical" evidence="1">
    <location>
        <begin position="173"/>
        <end position="194"/>
    </location>
</feature>
<keyword evidence="3" id="KW-1185">Reference proteome</keyword>
<keyword evidence="1" id="KW-1133">Transmembrane helix</keyword>
<feature type="transmembrane region" description="Helical" evidence="1">
    <location>
        <begin position="132"/>
        <end position="152"/>
    </location>
</feature>
<dbReference type="Gene3D" id="1.20.1300.10">
    <property type="entry name" value="Fumarate reductase/succinate dehydrogenase, transmembrane subunit"/>
    <property type="match status" value="1"/>
</dbReference>
<dbReference type="GO" id="GO:0016020">
    <property type="term" value="C:membrane"/>
    <property type="evidence" value="ECO:0007669"/>
    <property type="project" value="InterPro"/>
</dbReference>
<proteinExistence type="predicted"/>
<sequence length="289" mass="31966">MDQIGGPGEVPGLGDRHEVLELLELHTATIVHAYGIEPDHVLDRSALGALAFRDMALATRTDRRPSMARTVWDSSVGKKTVMAVSGLIMVLYLVAHMIGNLKIYFGAGEFNHYAHWLRTVGEPFMHYEWTLWLIRVVLVVAVVAHAVSAYQLSRRDINARPSKYVHKKPRASYATRTMRWGGIILGLFIVWHILDLTTGTVHSGGFQEGHPYQNVVDTFSTWYGNVIYIVAMLALGLHIRHGFWSAAQTLGAGRRTRDRALKTVANVLALVLTAGFICVPVGVMTGVVS</sequence>
<comment type="caution">
    <text evidence="2">The sequence shown here is derived from an EMBL/GenBank/DDBJ whole genome shotgun (WGS) entry which is preliminary data.</text>
</comment>
<feature type="transmembrane region" description="Helical" evidence="1">
    <location>
        <begin position="222"/>
        <end position="243"/>
    </location>
</feature>
<evidence type="ECO:0000313" key="3">
    <source>
        <dbReference type="Proteomes" id="UP000600365"/>
    </source>
</evidence>
<reference evidence="2 3" key="1">
    <citation type="journal article" date="2014" name="Int. J. Syst. Evol. Microbiol.">
        <title>Complete genome sequence of Corynebacterium casei LMG S-19264T (=DSM 44701T), isolated from a smear-ripened cheese.</title>
        <authorList>
            <consortium name="US DOE Joint Genome Institute (JGI-PGF)"/>
            <person name="Walter F."/>
            <person name="Albersmeier A."/>
            <person name="Kalinowski J."/>
            <person name="Ruckert C."/>
        </authorList>
    </citation>
    <scope>NUCLEOTIDE SEQUENCE [LARGE SCALE GENOMIC DNA]</scope>
    <source>
        <strain evidence="2 3">CGMCC 4.7111</strain>
    </source>
</reference>
<dbReference type="EMBL" id="BMMM01000003">
    <property type="protein sequence ID" value="GGN58003.1"/>
    <property type="molecule type" value="Genomic_DNA"/>
</dbReference>
<dbReference type="CDD" id="cd03498">
    <property type="entry name" value="SQR_TypeB_2_TM"/>
    <property type="match status" value="1"/>
</dbReference>
<accession>A0A918D1W5</accession>
<evidence type="ECO:0000256" key="1">
    <source>
        <dbReference type="SAM" id="Phobius"/>
    </source>
</evidence>
<dbReference type="Proteomes" id="UP000600365">
    <property type="component" value="Unassembled WGS sequence"/>
</dbReference>
<name>A0A918D1W5_9ACTN</name>